<sequence>MDFKREIFIFVTFIILCLDSIFSLPEYFMEDHCTQTLTMNYGSIEAVRIHLTKSKRYGENMGCSMRVEAPEGKLLIIRFEDFDVRGIPDLMCQSGDFVEIFDGSSEIAAPILPGLPRRLCSSPEQKIFLSSGRHLIIRFISDTDMIAGKGFRLLITAFSIAPCSDAQLQCSGSGLCLQKKLECDGEINCPDESDEALPKCLSTAAIAGIAVGCGIVLILIIVAIVIGIICYQRKKRARIIKRAVQSRHVCEYKTSVQSQPTSPDVIMRTRDTFKEHERQRQLEKIPSTYWEIRLSQVEITPITDI</sequence>
<dbReference type="EMBL" id="JAEAOA010001235">
    <property type="protein sequence ID" value="KAK3590995.1"/>
    <property type="molecule type" value="Genomic_DNA"/>
</dbReference>
<proteinExistence type="predicted"/>
<keyword evidence="3" id="KW-0472">Membrane</keyword>
<dbReference type="PROSITE" id="PS01209">
    <property type="entry name" value="LDLRA_1"/>
    <property type="match status" value="1"/>
</dbReference>
<dbReference type="CDD" id="cd00041">
    <property type="entry name" value="CUB"/>
    <property type="match status" value="1"/>
</dbReference>
<dbReference type="SUPFAM" id="SSF57424">
    <property type="entry name" value="LDL receptor-like module"/>
    <property type="match status" value="1"/>
</dbReference>
<dbReference type="Gene3D" id="2.60.120.290">
    <property type="entry name" value="Spermadhesin, CUB domain"/>
    <property type="match status" value="1"/>
</dbReference>
<dbReference type="InterPro" id="IPR023415">
    <property type="entry name" value="LDLR_class-A_CS"/>
</dbReference>
<organism evidence="5 6">
    <name type="scientific">Potamilus streckersoni</name>
    <dbReference type="NCBI Taxonomy" id="2493646"/>
    <lineage>
        <taxon>Eukaryota</taxon>
        <taxon>Metazoa</taxon>
        <taxon>Spiralia</taxon>
        <taxon>Lophotrochozoa</taxon>
        <taxon>Mollusca</taxon>
        <taxon>Bivalvia</taxon>
        <taxon>Autobranchia</taxon>
        <taxon>Heteroconchia</taxon>
        <taxon>Palaeoheterodonta</taxon>
        <taxon>Unionida</taxon>
        <taxon>Unionoidea</taxon>
        <taxon>Unionidae</taxon>
        <taxon>Ambleminae</taxon>
        <taxon>Lampsilini</taxon>
        <taxon>Potamilus</taxon>
    </lineage>
</organism>
<evidence type="ECO:0000256" key="2">
    <source>
        <dbReference type="PROSITE-ProRule" id="PRU00124"/>
    </source>
</evidence>
<reference evidence="5" key="3">
    <citation type="submission" date="2023-05" db="EMBL/GenBank/DDBJ databases">
        <authorList>
            <person name="Smith C.H."/>
        </authorList>
    </citation>
    <scope>NUCLEOTIDE SEQUENCE</scope>
    <source>
        <strain evidence="5">CHS0354</strain>
        <tissue evidence="5">Mantle</tissue>
    </source>
</reference>
<dbReference type="CDD" id="cd00112">
    <property type="entry name" value="LDLa"/>
    <property type="match status" value="1"/>
</dbReference>
<dbReference type="InterPro" id="IPR042333">
    <property type="entry name" value="LRAD2/Mig-13-like"/>
</dbReference>
<evidence type="ECO:0000259" key="4">
    <source>
        <dbReference type="PROSITE" id="PS01180"/>
    </source>
</evidence>
<comment type="caution">
    <text evidence="2">Lacks conserved residue(s) required for the propagation of feature annotation.</text>
</comment>
<reference evidence="5" key="2">
    <citation type="journal article" date="2021" name="Genome Biol. Evol.">
        <title>Developing a high-quality reference genome for a parasitic bivalve with doubly uniparental inheritance (Bivalvia: Unionida).</title>
        <authorList>
            <person name="Smith C.H."/>
        </authorList>
    </citation>
    <scope>NUCLEOTIDE SEQUENCE</scope>
    <source>
        <strain evidence="5">CHS0354</strain>
        <tissue evidence="5">Mantle</tissue>
    </source>
</reference>
<dbReference type="PANTHER" id="PTHR24652:SF69">
    <property type="entry name" value="CUB DOMAIN-CONTAINING PROTEIN"/>
    <property type="match status" value="1"/>
</dbReference>
<dbReference type="InterPro" id="IPR000859">
    <property type="entry name" value="CUB_dom"/>
</dbReference>
<dbReference type="SMART" id="SM00192">
    <property type="entry name" value="LDLa"/>
    <property type="match status" value="1"/>
</dbReference>
<protein>
    <recommendedName>
        <fullName evidence="4">CUB domain-containing protein</fullName>
    </recommendedName>
</protein>
<comment type="caution">
    <text evidence="5">The sequence shown here is derived from an EMBL/GenBank/DDBJ whole genome shotgun (WGS) entry which is preliminary data.</text>
</comment>
<keyword evidence="3" id="KW-1133">Transmembrane helix</keyword>
<keyword evidence="6" id="KW-1185">Reference proteome</keyword>
<dbReference type="PROSITE" id="PS01180">
    <property type="entry name" value="CUB"/>
    <property type="match status" value="1"/>
</dbReference>
<dbReference type="Proteomes" id="UP001195483">
    <property type="component" value="Unassembled WGS sequence"/>
</dbReference>
<dbReference type="PROSITE" id="PS50068">
    <property type="entry name" value="LDLRA_2"/>
    <property type="match status" value="1"/>
</dbReference>
<feature type="domain" description="CUB" evidence="4">
    <location>
        <begin position="33"/>
        <end position="158"/>
    </location>
</feature>
<dbReference type="InterPro" id="IPR035914">
    <property type="entry name" value="Sperma_CUB_dom_sf"/>
</dbReference>
<dbReference type="InterPro" id="IPR036055">
    <property type="entry name" value="LDL_receptor-like_sf"/>
</dbReference>
<dbReference type="PANTHER" id="PTHR24652">
    <property type="entry name" value="LOW-DENSITY LIPOPROTEIN RECEPTOR CLASS A DOMAIN-CONTAINING PROTEIN 2"/>
    <property type="match status" value="1"/>
</dbReference>
<gene>
    <name evidence="5" type="ORF">CHS0354_020353</name>
</gene>
<dbReference type="Gene3D" id="4.10.400.10">
    <property type="entry name" value="Low-density Lipoprotein Receptor"/>
    <property type="match status" value="1"/>
</dbReference>
<dbReference type="SUPFAM" id="SSF49854">
    <property type="entry name" value="Spermadhesin, CUB domain"/>
    <property type="match status" value="1"/>
</dbReference>
<feature type="transmembrane region" description="Helical" evidence="3">
    <location>
        <begin position="205"/>
        <end position="231"/>
    </location>
</feature>
<evidence type="ECO:0000256" key="3">
    <source>
        <dbReference type="SAM" id="Phobius"/>
    </source>
</evidence>
<name>A0AAE0SGK0_9BIVA</name>
<dbReference type="Pfam" id="PF00431">
    <property type="entry name" value="CUB"/>
    <property type="match status" value="1"/>
</dbReference>
<dbReference type="SMART" id="SM00042">
    <property type="entry name" value="CUB"/>
    <property type="match status" value="1"/>
</dbReference>
<evidence type="ECO:0000313" key="6">
    <source>
        <dbReference type="Proteomes" id="UP001195483"/>
    </source>
</evidence>
<keyword evidence="3" id="KW-0812">Transmembrane</keyword>
<dbReference type="InterPro" id="IPR002172">
    <property type="entry name" value="LDrepeatLR_classA_rpt"/>
</dbReference>
<evidence type="ECO:0000256" key="1">
    <source>
        <dbReference type="ARBA" id="ARBA00023157"/>
    </source>
</evidence>
<dbReference type="AlphaFoldDB" id="A0AAE0SGK0"/>
<reference evidence="5" key="1">
    <citation type="journal article" date="2021" name="Genome Biol. Evol.">
        <title>A High-Quality Reference Genome for a Parasitic Bivalve with Doubly Uniparental Inheritance (Bivalvia: Unionida).</title>
        <authorList>
            <person name="Smith C.H."/>
        </authorList>
    </citation>
    <scope>NUCLEOTIDE SEQUENCE</scope>
    <source>
        <strain evidence="5">CHS0354</strain>
    </source>
</reference>
<dbReference type="Pfam" id="PF00057">
    <property type="entry name" value="Ldl_recept_a"/>
    <property type="match status" value="1"/>
</dbReference>
<evidence type="ECO:0000313" key="5">
    <source>
        <dbReference type="EMBL" id="KAK3590995.1"/>
    </source>
</evidence>
<accession>A0AAE0SGK0</accession>
<keyword evidence="1" id="KW-1015">Disulfide bond</keyword>